<accession>A0AAE1QE98</accession>
<feature type="compositionally biased region" description="Basic and acidic residues" evidence="5">
    <location>
        <begin position="440"/>
        <end position="455"/>
    </location>
</feature>
<sequence length="526" mass="64971">MSRQRPRTAGSVRSSSAVNALRVRPGSRPGSARQWYEAYNQRRNEEAWRMEEWKNTVNFYRRRDWETQYYNVLAQPKNKSSDEEKWRENEEKKQKLAERQRRLRVLLEDDEKRYQQEREERHREAKTHSLHHHFVYPEVEMLKCQLEELKRKNQEERKKMSEALAYEAWRKSNPQARQMESDRFNRFVQEAWVDQRQWKEDERRRREEIEKRKEREAIEAQQKQEEEEQRLEQERLKKQAEWKVQLEAQIQEIKKREQREDNLRSEELELERERMRLHEVSQRRERMKELRQRKDLELFWARQYQLKLKKHAADIQAELMEDEAIVEDLLRGLPTQDTAEDQMKERRAETEWMKAVLGEQRRLEVLREREYDLLFSEEAEKMWRKRKAEWEKEQRARDKLMADVILGLKQQLQERSNRNKQERVLLNAEKTELQCSITSTRDKMDQLERQEEAERRRRQAGGAAALSQQPSARMVEEMTVMRRNREEEERTLEEHRREIARLEEQMQRLWGPQYAPPRYGRKRFAW</sequence>
<reference evidence="6" key="1">
    <citation type="submission" date="2023-11" db="EMBL/GenBank/DDBJ databases">
        <title>Genome assemblies of two species of porcelain crab, Petrolisthes cinctipes and Petrolisthes manimaculis (Anomura: Porcellanidae).</title>
        <authorList>
            <person name="Angst P."/>
        </authorList>
    </citation>
    <scope>NUCLEOTIDE SEQUENCE</scope>
    <source>
        <strain evidence="6">PB745_02</strain>
        <tissue evidence="6">Gill</tissue>
    </source>
</reference>
<comment type="subcellular location">
    <subcellularLocation>
        <location evidence="1">Cytoplasm</location>
        <location evidence="1">Cytoskeleton</location>
    </subcellularLocation>
</comment>
<proteinExistence type="predicted"/>
<comment type="caution">
    <text evidence="6">The sequence shown here is derived from an EMBL/GenBank/DDBJ whole genome shotgun (WGS) entry which is preliminary data.</text>
</comment>
<dbReference type="AlphaFoldDB" id="A0AAE1QE98"/>
<dbReference type="PANTHER" id="PTHR31183">
    <property type="entry name" value="TRICHOPLEIN KERATIN FILAMENT-BINDING PROTEIN FAMILY MEMBER"/>
    <property type="match status" value="1"/>
</dbReference>
<evidence type="ECO:0000256" key="5">
    <source>
        <dbReference type="SAM" id="MobiDB-lite"/>
    </source>
</evidence>
<evidence type="ECO:0000256" key="2">
    <source>
        <dbReference type="ARBA" id="ARBA00022490"/>
    </source>
</evidence>
<organism evidence="6 7">
    <name type="scientific">Petrolisthes manimaculis</name>
    <dbReference type="NCBI Taxonomy" id="1843537"/>
    <lineage>
        <taxon>Eukaryota</taxon>
        <taxon>Metazoa</taxon>
        <taxon>Ecdysozoa</taxon>
        <taxon>Arthropoda</taxon>
        <taxon>Crustacea</taxon>
        <taxon>Multicrustacea</taxon>
        <taxon>Malacostraca</taxon>
        <taxon>Eumalacostraca</taxon>
        <taxon>Eucarida</taxon>
        <taxon>Decapoda</taxon>
        <taxon>Pleocyemata</taxon>
        <taxon>Anomura</taxon>
        <taxon>Galatheoidea</taxon>
        <taxon>Porcellanidae</taxon>
        <taxon>Petrolisthes</taxon>
    </lineage>
</organism>
<evidence type="ECO:0000256" key="1">
    <source>
        <dbReference type="ARBA" id="ARBA00004245"/>
    </source>
</evidence>
<feature type="region of interest" description="Disordered" evidence="5">
    <location>
        <begin position="1"/>
        <end position="31"/>
    </location>
</feature>
<keyword evidence="3" id="KW-0206">Cytoskeleton</keyword>
<keyword evidence="7" id="KW-1185">Reference proteome</keyword>
<gene>
    <name evidence="6" type="ORF">Pmani_005766</name>
</gene>
<dbReference type="GO" id="GO:0006915">
    <property type="term" value="P:apoptotic process"/>
    <property type="evidence" value="ECO:0007669"/>
    <property type="project" value="TreeGrafter"/>
</dbReference>
<evidence type="ECO:0000313" key="6">
    <source>
        <dbReference type="EMBL" id="KAK4323532.1"/>
    </source>
</evidence>
<dbReference type="PANTHER" id="PTHR31183:SF2">
    <property type="entry name" value="TRICHOPLEIN KERATIN FILAMENT-BINDING PROTEIN"/>
    <property type="match status" value="1"/>
</dbReference>
<dbReference type="EMBL" id="JAWZYT010000434">
    <property type="protein sequence ID" value="KAK4323532.1"/>
    <property type="molecule type" value="Genomic_DNA"/>
</dbReference>
<name>A0AAE1QE98_9EUCA</name>
<evidence type="ECO:0000313" key="7">
    <source>
        <dbReference type="Proteomes" id="UP001292094"/>
    </source>
</evidence>
<feature type="compositionally biased region" description="Low complexity" evidence="5">
    <location>
        <begin position="460"/>
        <end position="469"/>
    </location>
</feature>
<dbReference type="InterPro" id="IPR043596">
    <property type="entry name" value="CFAP53/TCHP"/>
</dbReference>
<keyword evidence="2" id="KW-0963">Cytoplasm</keyword>
<dbReference type="GO" id="GO:0045095">
    <property type="term" value="C:keratin filament"/>
    <property type="evidence" value="ECO:0007669"/>
    <property type="project" value="TreeGrafter"/>
</dbReference>
<keyword evidence="4" id="KW-0175">Coiled coil</keyword>
<feature type="coiled-coil region" evidence="4">
    <location>
        <begin position="199"/>
        <end position="290"/>
    </location>
</feature>
<feature type="region of interest" description="Disordered" evidence="5">
    <location>
        <begin position="436"/>
        <end position="476"/>
    </location>
</feature>
<feature type="coiled-coil region" evidence="4">
    <location>
        <begin position="89"/>
        <end position="166"/>
    </location>
</feature>
<protein>
    <recommendedName>
        <fullName evidence="8">Trichoplein keratin filament-binding protein</fullName>
    </recommendedName>
</protein>
<evidence type="ECO:0000256" key="4">
    <source>
        <dbReference type="SAM" id="Coils"/>
    </source>
</evidence>
<evidence type="ECO:0000256" key="3">
    <source>
        <dbReference type="ARBA" id="ARBA00023212"/>
    </source>
</evidence>
<dbReference type="Proteomes" id="UP001292094">
    <property type="component" value="Unassembled WGS sequence"/>
</dbReference>
<evidence type="ECO:0008006" key="8">
    <source>
        <dbReference type="Google" id="ProtNLM"/>
    </source>
</evidence>